<dbReference type="OrthoDB" id="9807167at2"/>
<feature type="transmembrane region" description="Helical" evidence="1">
    <location>
        <begin position="6"/>
        <end position="29"/>
    </location>
</feature>
<evidence type="ECO:0000313" key="2">
    <source>
        <dbReference type="EMBL" id="KZE82546.1"/>
    </source>
</evidence>
<dbReference type="Pfam" id="PF10086">
    <property type="entry name" value="YhfC"/>
    <property type="match status" value="1"/>
</dbReference>
<organism evidence="2 3">
    <name type="scientific">Paenibacillus elgii</name>
    <dbReference type="NCBI Taxonomy" id="189691"/>
    <lineage>
        <taxon>Bacteria</taxon>
        <taxon>Bacillati</taxon>
        <taxon>Bacillota</taxon>
        <taxon>Bacilli</taxon>
        <taxon>Bacillales</taxon>
        <taxon>Paenibacillaceae</taxon>
        <taxon>Paenibacillus</taxon>
    </lineage>
</organism>
<dbReference type="eggNOG" id="COG4377">
    <property type="taxonomic scope" value="Bacteria"/>
</dbReference>
<evidence type="ECO:0000256" key="1">
    <source>
        <dbReference type="SAM" id="Phobius"/>
    </source>
</evidence>
<dbReference type="Proteomes" id="UP000076563">
    <property type="component" value="Unassembled WGS sequence"/>
</dbReference>
<evidence type="ECO:0000313" key="3">
    <source>
        <dbReference type="Proteomes" id="UP000076563"/>
    </source>
</evidence>
<gene>
    <name evidence="2" type="ORF">AV654_08595</name>
</gene>
<keyword evidence="1" id="KW-0812">Transmembrane</keyword>
<accession>A0A161U9B8</accession>
<dbReference type="STRING" id="1007103.GCA_000213315_04659"/>
<sequence>MVSSWSILFMITTAVLSIGVPAALFIVYYRKERFSLKAFGIGILVFILFSQVLEKLLHVYVLQGNPYTASLMSRNPLALATYGALAAGIFEEAGRYIAFRFWLKRNRERKDGIALGLGHGGIEAVLIGLLGSVQSLYMSLLINAGQFNKLLASGAPSEPLLAVKSLLLTTPASHFALGGIERVAALLIQIAMSLIVLYAVRSRKLLYLAYAIGIHALIDFLPGLSQGMKLNIWLLETVVAAFGLAALAFIFKSKAWLK</sequence>
<dbReference type="EMBL" id="LQRA01000035">
    <property type="protein sequence ID" value="KZE82546.1"/>
    <property type="molecule type" value="Genomic_DNA"/>
</dbReference>
<feature type="transmembrane region" description="Helical" evidence="1">
    <location>
        <begin position="73"/>
        <end position="91"/>
    </location>
</feature>
<feature type="transmembrane region" description="Helical" evidence="1">
    <location>
        <begin position="112"/>
        <end position="133"/>
    </location>
</feature>
<keyword evidence="1" id="KW-1133">Transmembrane helix</keyword>
<feature type="transmembrane region" description="Helical" evidence="1">
    <location>
        <begin position="205"/>
        <end position="224"/>
    </location>
</feature>
<dbReference type="RefSeq" id="WP_063178372.1">
    <property type="nucleotide sequence ID" value="NZ_LQRA01000035.1"/>
</dbReference>
<dbReference type="AlphaFoldDB" id="A0A161U9B8"/>
<feature type="transmembrane region" description="Helical" evidence="1">
    <location>
        <begin position="230"/>
        <end position="251"/>
    </location>
</feature>
<dbReference type="PIRSF" id="PIRSF033101">
    <property type="entry name" value="UCP033101"/>
    <property type="match status" value="1"/>
</dbReference>
<evidence type="ECO:0008006" key="4">
    <source>
        <dbReference type="Google" id="ProtNLM"/>
    </source>
</evidence>
<reference evidence="3" key="1">
    <citation type="submission" date="2016-01" db="EMBL/GenBank/DDBJ databases">
        <title>Draft genome of Chromobacterium sp. F49.</title>
        <authorList>
            <person name="Hong K.W."/>
        </authorList>
    </citation>
    <scope>NUCLEOTIDE SEQUENCE [LARGE SCALE GENOMIC DNA]</scope>
    <source>
        <strain evidence="3">M63</strain>
    </source>
</reference>
<proteinExistence type="predicted"/>
<feature type="transmembrane region" description="Helical" evidence="1">
    <location>
        <begin position="175"/>
        <end position="198"/>
    </location>
</feature>
<comment type="caution">
    <text evidence="2">The sequence shown here is derived from an EMBL/GenBank/DDBJ whole genome shotgun (WGS) entry which is preliminary data.</text>
</comment>
<protein>
    <recommendedName>
        <fullName evidence="4">YhfC family intramembrane metalloprotease</fullName>
    </recommendedName>
</protein>
<keyword evidence="3" id="KW-1185">Reference proteome</keyword>
<name>A0A161U9B8_9BACL</name>
<keyword evidence="1" id="KW-0472">Membrane</keyword>
<dbReference type="InterPro" id="IPR011397">
    <property type="entry name" value="YhfC"/>
</dbReference>
<feature type="transmembrane region" description="Helical" evidence="1">
    <location>
        <begin position="36"/>
        <end position="53"/>
    </location>
</feature>